<reference evidence="1 2" key="1">
    <citation type="submission" date="2020-08" db="EMBL/GenBank/DDBJ databases">
        <title>Genomic Encyclopedia of Type Strains, Phase IV (KMG-IV): sequencing the most valuable type-strain genomes for metagenomic binning, comparative biology and taxonomic classification.</title>
        <authorList>
            <person name="Goeker M."/>
        </authorList>
    </citation>
    <scope>NUCLEOTIDE SEQUENCE [LARGE SCALE GENOMIC DNA]</scope>
    <source>
        <strain evidence="1 2">DSM 29007</strain>
    </source>
</reference>
<organism evidence="1 2">
    <name type="scientific">Longimicrobium terrae</name>
    <dbReference type="NCBI Taxonomy" id="1639882"/>
    <lineage>
        <taxon>Bacteria</taxon>
        <taxon>Pseudomonadati</taxon>
        <taxon>Gemmatimonadota</taxon>
        <taxon>Longimicrobiia</taxon>
        <taxon>Longimicrobiales</taxon>
        <taxon>Longimicrobiaceae</taxon>
        <taxon>Longimicrobium</taxon>
    </lineage>
</organism>
<protein>
    <submittedName>
        <fullName evidence="1">Uncharacterized protein</fullName>
    </submittedName>
</protein>
<sequence>MDAAAAASRGFPLLERRIHSLKRLAATPSFASCYEFSPAPTLPRSFSGEGGPVVPARVGAALEPALYTNALWPVMARPTISVFISLVPSYE</sequence>
<evidence type="ECO:0000313" key="1">
    <source>
        <dbReference type="EMBL" id="MBB6074089.1"/>
    </source>
</evidence>
<dbReference type="AlphaFoldDB" id="A0A841H8S8"/>
<dbReference type="EMBL" id="JACHIA010000041">
    <property type="protein sequence ID" value="MBB6074089.1"/>
    <property type="molecule type" value="Genomic_DNA"/>
</dbReference>
<name>A0A841H8S8_9BACT</name>
<dbReference type="Proteomes" id="UP000582837">
    <property type="component" value="Unassembled WGS sequence"/>
</dbReference>
<gene>
    <name evidence="1" type="ORF">HNQ61_005770</name>
</gene>
<keyword evidence="2" id="KW-1185">Reference proteome</keyword>
<proteinExistence type="predicted"/>
<evidence type="ECO:0000313" key="2">
    <source>
        <dbReference type="Proteomes" id="UP000582837"/>
    </source>
</evidence>
<comment type="caution">
    <text evidence="1">The sequence shown here is derived from an EMBL/GenBank/DDBJ whole genome shotgun (WGS) entry which is preliminary data.</text>
</comment>
<accession>A0A841H8S8</accession>